<organism evidence="3 4">
    <name type="scientific">Caldanaerovirga acetigignens</name>
    <dbReference type="NCBI Taxonomy" id="447595"/>
    <lineage>
        <taxon>Bacteria</taxon>
        <taxon>Bacillati</taxon>
        <taxon>Bacillota</taxon>
        <taxon>Clostridia</taxon>
        <taxon>Thermosediminibacterales</taxon>
        <taxon>Thermosediminibacteraceae</taxon>
        <taxon>Caldanaerovirga</taxon>
    </lineage>
</organism>
<dbReference type="SUPFAM" id="SSF53335">
    <property type="entry name" value="S-adenosyl-L-methionine-dependent methyltransferases"/>
    <property type="match status" value="2"/>
</dbReference>
<dbReference type="InterPro" id="IPR019734">
    <property type="entry name" value="TPR_rpt"/>
</dbReference>
<evidence type="ECO:0000259" key="2">
    <source>
        <dbReference type="Pfam" id="PF08241"/>
    </source>
</evidence>
<keyword evidence="3" id="KW-0808">Transferase</keyword>
<dbReference type="InterPro" id="IPR011990">
    <property type="entry name" value="TPR-like_helical_dom_sf"/>
</dbReference>
<dbReference type="Gene3D" id="3.40.50.2000">
    <property type="entry name" value="Glycogen Phosphorylase B"/>
    <property type="match status" value="2"/>
</dbReference>
<gene>
    <name evidence="3" type="ORF">SAMN05660826_00922</name>
</gene>
<dbReference type="SUPFAM" id="SSF48452">
    <property type="entry name" value="TPR-like"/>
    <property type="match status" value="1"/>
</dbReference>
<name>A0A1M7IC57_9FIRM</name>
<dbReference type="Gene3D" id="1.25.40.10">
    <property type="entry name" value="Tetratricopeptide repeat domain"/>
    <property type="match status" value="1"/>
</dbReference>
<dbReference type="Pfam" id="PF13489">
    <property type="entry name" value="Methyltransf_23"/>
    <property type="match status" value="1"/>
</dbReference>
<proteinExistence type="predicted"/>
<dbReference type="InterPro" id="IPR001296">
    <property type="entry name" value="Glyco_trans_1"/>
</dbReference>
<sequence length="983" mass="114900">MLQDVFNSGKYEEIIDYFSNNAPVTQNDYLMLALSHYNLDKRNKAISVLKEMMKKYPNNPDALFNLSIIYYQMKNWNKVKEYAELYFSIDPNSWEINDILSDLYVFEGNFKKALRHIELALKNVPDKLISDLKVKFQLLKEKIQTSIKKTRLAFICIAGGDKFINDIIENLSQDYWVRKFTVKTDKEIYEAINWADIVWFEWADEAAILGTNYPAIIEKKVLVRLHRYEAFTNLIERIKWDVVDKLILVANSMKDVLEIYHKEKFNEIKDKIEVIYNGIKIDNIDYKRRNPGFNIAWVALLNSRKNIVLALQIIDRLVKINKDYKLHIAGKFEELLLELYLKYMVNEMGLENNVIFYGWVDDIDEWLEDKNYLLSTSIHESFGYNIVEAMAKGIKPIIHNFYGAKEFYAEEFIFNTIDEAVEKIVSGNYESIKYRNIVKRYSLDKQLEEIKKILAVLPKKKFDYKKYWEQRYLSGGNSGAGSYGKLAEFKAEIINNLIKENDINTVVEFGCGDGNQLSYMNYTNYIGLDVSQTAIEICKNKFKGDHSKKFLVYSPGQFKLNIRNPDLVVCLDVLYHIIDEDDFVKTLDDIFSLSPKFVVLYTIIEQPNINFPPHMKYRNLADYLNRYGDYAIYKIVKQKYKDLSYCDFVILKKKEELIKVETINDALELVNDFSLPIVVLIDKFDFSNATVSIGKIEMLTNEHFLLEFVLENLCSNLVLTGIVFDIKNNKIIYPEYIWKSERLYEIDSIVKKIIAKEMKNVKNSFIYGFVYNERIMKDIETKELTYNWERGIPGTRFMSFLGFLNVILRYKLVGMFARKTHHILDAGCGFGYGAAYLSGLCDKVDALDIASDSIEFGMKAYNIDNIAWVNGDVTELPYDDQTFDIYVSYETLEHIKLELVEKYINEAYRVLVPNGKFVISTPNRVNRKNINNPFHVKEYDVFEFDNILRKYFKNIDYYSIDGNSLVCGISNTSKVMITIAHKS</sequence>
<dbReference type="EMBL" id="FRCR01000004">
    <property type="protein sequence ID" value="SHM38344.1"/>
    <property type="molecule type" value="Genomic_DNA"/>
</dbReference>
<dbReference type="AlphaFoldDB" id="A0A1M7IC57"/>
<dbReference type="CDD" id="cd03801">
    <property type="entry name" value="GT4_PimA-like"/>
    <property type="match status" value="1"/>
</dbReference>
<evidence type="ECO:0000259" key="1">
    <source>
        <dbReference type="Pfam" id="PF00534"/>
    </source>
</evidence>
<dbReference type="InterPro" id="IPR029063">
    <property type="entry name" value="SAM-dependent_MTases_sf"/>
</dbReference>
<keyword evidence="4" id="KW-1185">Reference proteome</keyword>
<dbReference type="PANTHER" id="PTHR43861:SF6">
    <property type="entry name" value="METHYLTRANSFERASE TYPE 11"/>
    <property type="match status" value="1"/>
</dbReference>
<dbReference type="Proteomes" id="UP000184375">
    <property type="component" value="Unassembled WGS sequence"/>
</dbReference>
<dbReference type="OrthoDB" id="6713581at2"/>
<dbReference type="GO" id="GO:0008757">
    <property type="term" value="F:S-adenosylmethionine-dependent methyltransferase activity"/>
    <property type="evidence" value="ECO:0007669"/>
    <property type="project" value="InterPro"/>
</dbReference>
<feature type="domain" description="Methyltransferase type 11" evidence="2">
    <location>
        <begin position="824"/>
        <end position="919"/>
    </location>
</feature>
<dbReference type="STRING" id="447595.SAMN05660826_00922"/>
<accession>A0A1M7IC57</accession>
<dbReference type="GO" id="GO:0016757">
    <property type="term" value="F:glycosyltransferase activity"/>
    <property type="evidence" value="ECO:0007669"/>
    <property type="project" value="InterPro"/>
</dbReference>
<dbReference type="Pfam" id="PF08241">
    <property type="entry name" value="Methyltransf_11"/>
    <property type="match status" value="1"/>
</dbReference>
<reference evidence="4" key="1">
    <citation type="submission" date="2016-11" db="EMBL/GenBank/DDBJ databases">
        <authorList>
            <person name="Varghese N."/>
            <person name="Submissions S."/>
        </authorList>
    </citation>
    <scope>NUCLEOTIDE SEQUENCE [LARGE SCALE GENOMIC DNA]</scope>
    <source>
        <strain evidence="4">DSM 18802</strain>
    </source>
</reference>
<evidence type="ECO:0000313" key="3">
    <source>
        <dbReference type="EMBL" id="SHM38344.1"/>
    </source>
</evidence>
<dbReference type="Gene3D" id="3.40.50.150">
    <property type="entry name" value="Vaccinia Virus protein VP39"/>
    <property type="match status" value="2"/>
</dbReference>
<protein>
    <submittedName>
        <fullName evidence="3">Glycosyltransferase involved in cell wall bisynthesis</fullName>
    </submittedName>
</protein>
<dbReference type="Pfam" id="PF13174">
    <property type="entry name" value="TPR_6"/>
    <property type="match status" value="1"/>
</dbReference>
<dbReference type="Pfam" id="PF00534">
    <property type="entry name" value="Glycos_transf_1"/>
    <property type="match status" value="1"/>
</dbReference>
<dbReference type="CDD" id="cd02440">
    <property type="entry name" value="AdoMet_MTases"/>
    <property type="match status" value="1"/>
</dbReference>
<dbReference type="InterPro" id="IPR013216">
    <property type="entry name" value="Methyltransf_11"/>
</dbReference>
<evidence type="ECO:0000313" key="4">
    <source>
        <dbReference type="Proteomes" id="UP000184375"/>
    </source>
</evidence>
<dbReference type="RefSeq" id="WP_073255346.1">
    <property type="nucleotide sequence ID" value="NZ_FRCR01000004.1"/>
</dbReference>
<dbReference type="PANTHER" id="PTHR43861">
    <property type="entry name" value="TRANS-ACONITATE 2-METHYLTRANSFERASE-RELATED"/>
    <property type="match status" value="1"/>
</dbReference>
<dbReference type="SUPFAM" id="SSF53756">
    <property type="entry name" value="UDP-Glycosyltransferase/glycogen phosphorylase"/>
    <property type="match status" value="1"/>
</dbReference>
<feature type="domain" description="Glycosyl transferase family 1" evidence="1">
    <location>
        <begin position="296"/>
        <end position="412"/>
    </location>
</feature>